<dbReference type="STRING" id="1114924.SAMN05216258_1365"/>
<evidence type="ECO:0000313" key="1">
    <source>
        <dbReference type="EMBL" id="SFJ31603.1"/>
    </source>
</evidence>
<sequence length="293" mass="31592">MIIQTIQKSFPDLTVPEDLDELLQTFLTADVEDMRRLLETEPALLEPQAAERLDDWARAWSDRDEAEKSQNCAAHSALLRACAEEGVGAAFEAMAAAQATAQAPDLGERLMAALTARSWQETRDLLEAAPQLYGEAALALLAQLRDVLEDAGARAQVEEHLELFRRCAEVGVGAAFAESSPPSSGEDGGELSALLARIGPMQGYPARVHELVALCDLALDLVDRPAQDRLWAALQDTRANALLSLGELAGDPAVLAEAVRGYDAALEVRTRKAMPADWARTQSNRAAALQRLG</sequence>
<dbReference type="AlphaFoldDB" id="A0A1I3QBT9"/>
<name>A0A1I3QBT9_9RHOB</name>
<dbReference type="EMBL" id="FOQH01000036">
    <property type="protein sequence ID" value="SFJ31603.1"/>
    <property type="molecule type" value="Genomic_DNA"/>
</dbReference>
<keyword evidence="2" id="KW-1185">Reference proteome</keyword>
<gene>
    <name evidence="1" type="ORF">SAMN05216258_1365</name>
</gene>
<dbReference type="Proteomes" id="UP000199377">
    <property type="component" value="Unassembled WGS sequence"/>
</dbReference>
<organism evidence="1 2">
    <name type="scientific">Albimonas pacifica</name>
    <dbReference type="NCBI Taxonomy" id="1114924"/>
    <lineage>
        <taxon>Bacteria</taxon>
        <taxon>Pseudomonadati</taxon>
        <taxon>Pseudomonadota</taxon>
        <taxon>Alphaproteobacteria</taxon>
        <taxon>Rhodobacterales</taxon>
        <taxon>Paracoccaceae</taxon>
        <taxon>Albimonas</taxon>
    </lineage>
</organism>
<proteinExistence type="predicted"/>
<reference evidence="1 2" key="1">
    <citation type="submission" date="2016-10" db="EMBL/GenBank/DDBJ databases">
        <authorList>
            <person name="de Groot N.N."/>
        </authorList>
    </citation>
    <scope>NUCLEOTIDE SEQUENCE [LARGE SCALE GENOMIC DNA]</scope>
    <source>
        <strain evidence="1 2">CGMCC 1.11030</strain>
    </source>
</reference>
<accession>A0A1I3QBT9</accession>
<evidence type="ECO:0000313" key="2">
    <source>
        <dbReference type="Proteomes" id="UP000199377"/>
    </source>
</evidence>
<feature type="non-terminal residue" evidence="1">
    <location>
        <position position="293"/>
    </location>
</feature>
<protein>
    <submittedName>
        <fullName evidence="1">Uncharacterized protein</fullName>
    </submittedName>
</protein>